<dbReference type="GeneTree" id="ENSGT00940000154242"/>
<dbReference type="FunFam" id="3.10.20.230:FF:000006">
    <property type="entry name" value="Oxygen-regulated protein 1"/>
    <property type="match status" value="1"/>
</dbReference>
<reference evidence="8" key="1">
    <citation type="submission" date="2025-08" db="UniProtKB">
        <authorList>
            <consortium name="Ensembl"/>
        </authorList>
    </citation>
    <scope>IDENTIFICATION</scope>
</reference>
<evidence type="ECO:0000256" key="5">
    <source>
        <dbReference type="ARBA" id="ARBA00023273"/>
    </source>
</evidence>
<name>A0A8C5MCB3_9ANUR</name>
<dbReference type="OrthoDB" id="1738954at2759"/>
<dbReference type="Pfam" id="PF03607">
    <property type="entry name" value="DCX"/>
    <property type="match status" value="2"/>
</dbReference>
<feature type="compositionally biased region" description="Polar residues" evidence="6">
    <location>
        <begin position="36"/>
        <end position="48"/>
    </location>
</feature>
<keyword evidence="4" id="KW-0677">Repeat</keyword>
<evidence type="ECO:0000256" key="3">
    <source>
        <dbReference type="ARBA" id="ARBA00022490"/>
    </source>
</evidence>
<feature type="region of interest" description="Disordered" evidence="6">
    <location>
        <begin position="1"/>
        <end position="48"/>
    </location>
</feature>
<keyword evidence="5" id="KW-0966">Cell projection</keyword>
<dbReference type="GO" id="GO:0042461">
    <property type="term" value="P:photoreceptor cell development"/>
    <property type="evidence" value="ECO:0007669"/>
    <property type="project" value="TreeGrafter"/>
</dbReference>
<dbReference type="GO" id="GO:0035556">
    <property type="term" value="P:intracellular signal transduction"/>
    <property type="evidence" value="ECO:0007669"/>
    <property type="project" value="InterPro"/>
</dbReference>
<dbReference type="GO" id="GO:0043005">
    <property type="term" value="C:neuron projection"/>
    <property type="evidence" value="ECO:0007669"/>
    <property type="project" value="UniProtKB-ARBA"/>
</dbReference>
<dbReference type="AlphaFoldDB" id="A0A8C5MCB3"/>
<evidence type="ECO:0000256" key="6">
    <source>
        <dbReference type="SAM" id="MobiDB-lite"/>
    </source>
</evidence>
<evidence type="ECO:0000313" key="9">
    <source>
        <dbReference type="Proteomes" id="UP000694569"/>
    </source>
</evidence>
<evidence type="ECO:0000259" key="7">
    <source>
        <dbReference type="PROSITE" id="PS50309"/>
    </source>
</evidence>
<accession>A0A8C5MCB3</accession>
<evidence type="ECO:0000256" key="1">
    <source>
        <dbReference type="ARBA" id="ARBA00004316"/>
    </source>
</evidence>
<evidence type="ECO:0000313" key="8">
    <source>
        <dbReference type="Ensembl" id="ENSLLEP00000012000.1"/>
    </source>
</evidence>
<proteinExistence type="predicted"/>
<dbReference type="GO" id="GO:0035082">
    <property type="term" value="P:axoneme assembly"/>
    <property type="evidence" value="ECO:0007669"/>
    <property type="project" value="TreeGrafter"/>
</dbReference>
<sequence>MDDVQQSSTEGNRFPSKMSDTTSTNISAAQADSPDSGHTGSLRQSSLSKPGATKRLFFYKSGDTRFNGIKMVVTNRSIKTFDALLDSLSKKVPLPFGVRNITTPRGIHHVTTLEELEDGKSYICSHQRKIKPINLEKANKKPLRWQSSRPISARRRVVQLAQHNEVVPFQRDNTIVFGNSKKLVVFKNGDTEFKLNIRFKKKSMENFDTFLQEISEALQCAVFKLYSTDGRRILSTHALLLSSGTIVAAGREPFKHANYETEMEFLPAKLPGITKRVIPKQRSKPEMKSPVYGNGRPQIHG</sequence>
<dbReference type="Ensembl" id="ENSLLET00000012477.1">
    <property type="protein sequence ID" value="ENSLLEP00000012000.1"/>
    <property type="gene ID" value="ENSLLEG00000007636.1"/>
</dbReference>
<dbReference type="PANTHER" id="PTHR23005:SF4">
    <property type="entry name" value="OXYGEN-REGULATED PROTEIN 1"/>
    <property type="match status" value="1"/>
</dbReference>
<dbReference type="GO" id="GO:0060041">
    <property type="term" value="P:retina development in camera-type eye"/>
    <property type="evidence" value="ECO:0007669"/>
    <property type="project" value="TreeGrafter"/>
</dbReference>
<feature type="domain" description="Doublecortin" evidence="7">
    <location>
        <begin position="181"/>
        <end position="260"/>
    </location>
</feature>
<dbReference type="InterPro" id="IPR036572">
    <property type="entry name" value="Doublecortin_dom_sf"/>
</dbReference>
<dbReference type="SUPFAM" id="SSF89837">
    <property type="entry name" value="Doublecortin (DC)"/>
    <property type="match status" value="2"/>
</dbReference>
<reference evidence="8" key="2">
    <citation type="submission" date="2025-09" db="UniProtKB">
        <authorList>
            <consortium name="Ensembl"/>
        </authorList>
    </citation>
    <scope>IDENTIFICATION</scope>
</reference>
<dbReference type="GO" id="GO:0005930">
    <property type="term" value="C:axoneme"/>
    <property type="evidence" value="ECO:0007669"/>
    <property type="project" value="TreeGrafter"/>
</dbReference>
<feature type="domain" description="Doublecortin" evidence="7">
    <location>
        <begin position="54"/>
        <end position="136"/>
    </location>
</feature>
<evidence type="ECO:0000256" key="2">
    <source>
        <dbReference type="ARBA" id="ARBA00004496"/>
    </source>
</evidence>
<dbReference type="PANTHER" id="PTHR23005">
    <property type="entry name" value="RETINITIS PIGMENTOSA 1 PROTEIN"/>
    <property type="match status" value="1"/>
</dbReference>
<dbReference type="InterPro" id="IPR003533">
    <property type="entry name" value="Doublecortin_dom"/>
</dbReference>
<dbReference type="Gene3D" id="3.10.20.230">
    <property type="entry name" value="Doublecortin domain"/>
    <property type="match status" value="2"/>
</dbReference>
<dbReference type="Proteomes" id="UP000694569">
    <property type="component" value="Unplaced"/>
</dbReference>
<feature type="compositionally biased region" description="Polar residues" evidence="6">
    <location>
        <begin position="18"/>
        <end position="30"/>
    </location>
</feature>
<organism evidence="8 9">
    <name type="scientific">Leptobrachium leishanense</name>
    <name type="common">Leishan spiny toad</name>
    <dbReference type="NCBI Taxonomy" id="445787"/>
    <lineage>
        <taxon>Eukaryota</taxon>
        <taxon>Metazoa</taxon>
        <taxon>Chordata</taxon>
        <taxon>Craniata</taxon>
        <taxon>Vertebrata</taxon>
        <taxon>Euteleostomi</taxon>
        <taxon>Amphibia</taxon>
        <taxon>Batrachia</taxon>
        <taxon>Anura</taxon>
        <taxon>Pelobatoidea</taxon>
        <taxon>Megophryidae</taxon>
        <taxon>Leptobrachium</taxon>
    </lineage>
</organism>
<comment type="subcellular location">
    <subcellularLocation>
        <location evidence="1">Cell projection</location>
    </subcellularLocation>
    <subcellularLocation>
        <location evidence="2">Cytoplasm</location>
    </subcellularLocation>
</comment>
<dbReference type="SMART" id="SM00537">
    <property type="entry name" value="DCX"/>
    <property type="match status" value="2"/>
</dbReference>
<dbReference type="PROSITE" id="PS50309">
    <property type="entry name" value="DC"/>
    <property type="match status" value="2"/>
</dbReference>
<keyword evidence="3" id="KW-0963">Cytoplasm</keyword>
<feature type="compositionally biased region" description="Polar residues" evidence="6">
    <location>
        <begin position="1"/>
        <end position="11"/>
    </location>
</feature>
<protein>
    <recommendedName>
        <fullName evidence="7">Doublecortin domain-containing protein</fullName>
    </recommendedName>
</protein>
<feature type="region of interest" description="Disordered" evidence="6">
    <location>
        <begin position="279"/>
        <end position="301"/>
    </location>
</feature>
<keyword evidence="9" id="KW-1185">Reference proteome</keyword>
<evidence type="ECO:0000256" key="4">
    <source>
        <dbReference type="ARBA" id="ARBA00022737"/>
    </source>
</evidence>